<accession>A0A8H7UKM7</accession>
<gene>
    <name evidence="2" type="ORF">INT46_000001</name>
</gene>
<organism evidence="2 3">
    <name type="scientific">Mucor plumbeus</name>
    <dbReference type="NCBI Taxonomy" id="97098"/>
    <lineage>
        <taxon>Eukaryota</taxon>
        <taxon>Fungi</taxon>
        <taxon>Fungi incertae sedis</taxon>
        <taxon>Mucoromycota</taxon>
        <taxon>Mucoromycotina</taxon>
        <taxon>Mucoromycetes</taxon>
        <taxon>Mucorales</taxon>
        <taxon>Mucorineae</taxon>
        <taxon>Mucoraceae</taxon>
        <taxon>Mucor</taxon>
    </lineage>
</organism>
<dbReference type="OrthoDB" id="5597136at2759"/>
<comment type="caution">
    <text evidence="2">The sequence shown here is derived from an EMBL/GenBank/DDBJ whole genome shotgun (WGS) entry which is preliminary data.</text>
</comment>
<dbReference type="Proteomes" id="UP000650833">
    <property type="component" value="Unassembled WGS sequence"/>
</dbReference>
<reference evidence="2" key="1">
    <citation type="submission" date="2020-12" db="EMBL/GenBank/DDBJ databases">
        <title>Metabolic potential, ecology and presence of endohyphal bacteria is reflected in genomic diversity of Mucoromycotina.</title>
        <authorList>
            <person name="Muszewska A."/>
            <person name="Okrasinska A."/>
            <person name="Steczkiewicz K."/>
            <person name="Drgas O."/>
            <person name="Orlowska M."/>
            <person name="Perlinska-Lenart U."/>
            <person name="Aleksandrzak-Piekarczyk T."/>
            <person name="Szatraj K."/>
            <person name="Zielenkiewicz U."/>
            <person name="Pilsyk S."/>
            <person name="Malc E."/>
            <person name="Mieczkowski P."/>
            <person name="Kruszewska J.S."/>
            <person name="Biernat P."/>
            <person name="Pawlowska J."/>
        </authorList>
    </citation>
    <scope>NUCLEOTIDE SEQUENCE</scope>
    <source>
        <strain evidence="2">CBS 226.32</strain>
    </source>
</reference>
<dbReference type="EMBL" id="JAEPRC010002091">
    <property type="protein sequence ID" value="KAG2189516.1"/>
    <property type="molecule type" value="Genomic_DNA"/>
</dbReference>
<keyword evidence="3" id="KW-1185">Reference proteome</keyword>
<name>A0A8H7UKM7_9FUNG</name>
<evidence type="ECO:0000313" key="3">
    <source>
        <dbReference type="Proteomes" id="UP000650833"/>
    </source>
</evidence>
<feature type="compositionally biased region" description="Acidic residues" evidence="1">
    <location>
        <begin position="64"/>
        <end position="74"/>
    </location>
</feature>
<evidence type="ECO:0000313" key="2">
    <source>
        <dbReference type="EMBL" id="KAG2189516.1"/>
    </source>
</evidence>
<dbReference type="AlphaFoldDB" id="A0A8H7UKM7"/>
<proteinExistence type="predicted"/>
<feature type="region of interest" description="Disordered" evidence="1">
    <location>
        <begin position="64"/>
        <end position="91"/>
    </location>
</feature>
<protein>
    <submittedName>
        <fullName evidence="2">Uncharacterized protein</fullName>
    </submittedName>
</protein>
<evidence type="ECO:0000256" key="1">
    <source>
        <dbReference type="SAM" id="MobiDB-lite"/>
    </source>
</evidence>
<sequence length="109" mass="12411">MTPVEIPKTNIWEALNQQQAPISMAQWITVDKQAGDTVLAGIRYSRRRKKLPLPINQAEIESLLEEEESSDNSSEEAYYTTDTDEYTHYGRPDVLRAHPCSQMRLSIGS</sequence>